<dbReference type="InterPro" id="IPR052943">
    <property type="entry name" value="TMTC_O-mannosyl-trnsfr"/>
</dbReference>
<sequence length="452" mass="50347">MKKPVVDPQGPEIRQDIADATRSPELLVPGQDRIAEAQTDSPESAGQRPLSAAVQNARGTALMAVQRVEEALECFREAIELDPDNAEAQYNEGGALLSLNRLDEATKSLLRGYALAPALPGGRLMLGMALLKLGRYREGWPHAEYFMAHRGPGEPRSILASLLPEWQGETLEDRSLVVQCDYGFGDAIQYVRFMPALKARGLGHVTLVCPPALKTLFKSAREIDTLKSTDEHVDLRKADYWCYLSSVPLRLDVTPDSLAAQRPYLSVRSAQIRHWGRRLERSLPAGLPRVGLVSAGKRRADDLHAKLMDERRSLPHVCLYRPLLALQDVAFVSLHKDPDKRAQWRELPEAQRSFDLMGDVGDFADTAALMRNLDLVVTTDTSIAHLAGALGTPCWVLLNFDCDWRWLHERTDSPWYPGTMRLFRQPEPGAWDAVIGEVAGALRGWVVQARAR</sequence>
<dbReference type="OrthoDB" id="9809392at2"/>
<dbReference type="SUPFAM" id="SSF53756">
    <property type="entry name" value="UDP-Glycosyltransferase/glycogen phosphorylase"/>
    <property type="match status" value="1"/>
</dbReference>
<dbReference type="SUPFAM" id="SSF48452">
    <property type="entry name" value="TPR-like"/>
    <property type="match status" value="1"/>
</dbReference>
<proteinExistence type="predicted"/>
<reference evidence="3 4" key="1">
    <citation type="submission" date="2018-11" db="EMBL/GenBank/DDBJ databases">
        <title>Paraburkholderia sp. DHOA04, isolated from soil.</title>
        <authorList>
            <person name="Gao Z.-H."/>
            <person name="Qiu L.-H."/>
            <person name="Fu J.-C."/>
        </authorList>
    </citation>
    <scope>NUCLEOTIDE SEQUENCE [LARGE SCALE GENOMIC DNA]</scope>
    <source>
        <strain evidence="3 4">DHOA04</strain>
    </source>
</reference>
<evidence type="ECO:0000256" key="2">
    <source>
        <dbReference type="SAM" id="MobiDB-lite"/>
    </source>
</evidence>
<feature type="region of interest" description="Disordered" evidence="2">
    <location>
        <begin position="1"/>
        <end position="50"/>
    </location>
</feature>
<dbReference type="Gene3D" id="1.25.40.10">
    <property type="entry name" value="Tetratricopeptide repeat domain"/>
    <property type="match status" value="1"/>
</dbReference>
<evidence type="ECO:0000256" key="1">
    <source>
        <dbReference type="PROSITE-ProRule" id="PRU00339"/>
    </source>
</evidence>
<name>A0A3N6NJ55_9BURK</name>
<dbReference type="RefSeq" id="WP_124149842.1">
    <property type="nucleotide sequence ID" value="NZ_RQIS01000002.1"/>
</dbReference>
<keyword evidence="4" id="KW-1185">Reference proteome</keyword>
<evidence type="ECO:0000313" key="3">
    <source>
        <dbReference type="EMBL" id="RQH09142.1"/>
    </source>
</evidence>
<dbReference type="InterPro" id="IPR011990">
    <property type="entry name" value="TPR-like_helical_dom_sf"/>
</dbReference>
<accession>A0A3N6NJ55</accession>
<evidence type="ECO:0000313" key="4">
    <source>
        <dbReference type="Proteomes" id="UP000272778"/>
    </source>
</evidence>
<dbReference type="PROSITE" id="PS50293">
    <property type="entry name" value="TPR_REGION"/>
    <property type="match status" value="1"/>
</dbReference>
<dbReference type="PANTHER" id="PTHR44809">
    <property type="match status" value="1"/>
</dbReference>
<organism evidence="3 4">
    <name type="scientific">Paraburkholderia dinghuensis</name>
    <dbReference type="NCBI Taxonomy" id="2305225"/>
    <lineage>
        <taxon>Bacteria</taxon>
        <taxon>Pseudomonadati</taxon>
        <taxon>Pseudomonadota</taxon>
        <taxon>Betaproteobacteria</taxon>
        <taxon>Burkholderiales</taxon>
        <taxon>Burkholderiaceae</taxon>
        <taxon>Paraburkholderia</taxon>
    </lineage>
</organism>
<dbReference type="GO" id="GO:0016757">
    <property type="term" value="F:glycosyltransferase activity"/>
    <property type="evidence" value="ECO:0007669"/>
    <property type="project" value="InterPro"/>
</dbReference>
<keyword evidence="1" id="KW-0802">TPR repeat</keyword>
<dbReference type="PANTHER" id="PTHR44809:SF1">
    <property type="entry name" value="PROTEIN O-MANNOSYL-TRANSFERASE TMTC1"/>
    <property type="match status" value="1"/>
</dbReference>
<dbReference type="Gene3D" id="3.40.50.2000">
    <property type="entry name" value="Glycogen Phosphorylase B"/>
    <property type="match status" value="1"/>
</dbReference>
<dbReference type="Pfam" id="PF01075">
    <property type="entry name" value="Glyco_transf_9"/>
    <property type="match status" value="1"/>
</dbReference>
<gene>
    <name evidence="3" type="ORF">D1Y85_04585</name>
</gene>
<dbReference type="SMART" id="SM00028">
    <property type="entry name" value="TPR"/>
    <property type="match status" value="2"/>
</dbReference>
<dbReference type="Pfam" id="PF13432">
    <property type="entry name" value="TPR_16"/>
    <property type="match status" value="1"/>
</dbReference>
<dbReference type="InterPro" id="IPR002201">
    <property type="entry name" value="Glyco_trans_9"/>
</dbReference>
<comment type="caution">
    <text evidence="3">The sequence shown here is derived from an EMBL/GenBank/DDBJ whole genome shotgun (WGS) entry which is preliminary data.</text>
</comment>
<dbReference type="EMBL" id="RQIS01000002">
    <property type="protein sequence ID" value="RQH09142.1"/>
    <property type="molecule type" value="Genomic_DNA"/>
</dbReference>
<feature type="repeat" description="TPR" evidence="1">
    <location>
        <begin position="52"/>
        <end position="85"/>
    </location>
</feature>
<dbReference type="PROSITE" id="PS50005">
    <property type="entry name" value="TPR"/>
    <property type="match status" value="1"/>
</dbReference>
<protein>
    <submittedName>
        <fullName evidence="3">Tetratricopeptide repeat protein</fullName>
    </submittedName>
</protein>
<dbReference type="Proteomes" id="UP000272778">
    <property type="component" value="Unassembled WGS sequence"/>
</dbReference>
<dbReference type="AlphaFoldDB" id="A0A3N6NJ55"/>
<dbReference type="InterPro" id="IPR019734">
    <property type="entry name" value="TPR_rpt"/>
</dbReference>